<reference evidence="1" key="1">
    <citation type="submission" date="2008-05" db="EMBL/GenBank/DDBJ databases">
        <title>Genome sequence of Riesia pediculicola USDA.</title>
        <authorList>
            <person name="Kirkness E.F."/>
        </authorList>
    </citation>
    <scope>NUCLEOTIDE SEQUENCE [LARGE SCALE GENOMIC DNA]</scope>
    <source>
        <strain evidence="1">USDA</strain>
    </source>
</reference>
<gene>
    <name evidence="1" type="ordered locus">RIEPE_0504</name>
</gene>
<keyword evidence="2" id="KW-1185">Reference proteome</keyword>
<evidence type="ECO:0000313" key="2">
    <source>
        <dbReference type="Proteomes" id="UP000001700"/>
    </source>
</evidence>
<organism evidence="1 2">
    <name type="scientific">Riesia pediculicola (strain USDA)</name>
    <dbReference type="NCBI Taxonomy" id="515618"/>
    <lineage>
        <taxon>Bacteria</taxon>
        <taxon>Pseudomonadati</taxon>
        <taxon>Pseudomonadota</taxon>
        <taxon>Gammaproteobacteria</taxon>
        <taxon>Enterobacterales</taxon>
        <taxon>Enterobacteriaceae</taxon>
        <taxon>Candidatus Riesia</taxon>
    </lineage>
</organism>
<accession>D4G8T2</accession>
<protein>
    <submittedName>
        <fullName evidence="1">Uncharacterized protein</fullName>
    </submittedName>
</protein>
<dbReference type="EMBL" id="CP001085">
    <property type="protein sequence ID" value="ADD79650.1"/>
    <property type="molecule type" value="Genomic_DNA"/>
</dbReference>
<dbReference type="KEGG" id="rip:RIEPE_0504"/>
<dbReference type="HOGENOM" id="CLU_3332418_0_0_6"/>
<proteinExistence type="predicted"/>
<name>D4G8T2_RIEPU</name>
<evidence type="ECO:0000313" key="1">
    <source>
        <dbReference type="EMBL" id="ADD79650.1"/>
    </source>
</evidence>
<sequence>MKIIFQSLVKYFEKFQLDRNSSDKNSSNILKFKKIENY</sequence>
<dbReference type="Proteomes" id="UP000001700">
    <property type="component" value="Chromosome"/>
</dbReference>
<dbReference type="AlphaFoldDB" id="D4G8T2"/>